<dbReference type="Gene3D" id="3.40.50.720">
    <property type="entry name" value="NAD(P)-binding Rossmann-like Domain"/>
    <property type="match status" value="1"/>
</dbReference>
<evidence type="ECO:0000313" key="2">
    <source>
        <dbReference type="EMBL" id="SVD35845.1"/>
    </source>
</evidence>
<dbReference type="EMBL" id="UINC01145607">
    <property type="protein sequence ID" value="SVD35845.1"/>
    <property type="molecule type" value="Genomic_DNA"/>
</dbReference>
<dbReference type="AlphaFoldDB" id="A0A382UPV5"/>
<protein>
    <recommendedName>
        <fullName evidence="1">NAD(P)-binding domain-containing protein</fullName>
    </recommendedName>
</protein>
<dbReference type="InterPro" id="IPR036291">
    <property type="entry name" value="NAD(P)-bd_dom_sf"/>
</dbReference>
<dbReference type="InterPro" id="IPR016040">
    <property type="entry name" value="NAD(P)-bd_dom"/>
</dbReference>
<reference evidence="2" key="1">
    <citation type="submission" date="2018-05" db="EMBL/GenBank/DDBJ databases">
        <authorList>
            <person name="Lanie J.A."/>
            <person name="Ng W.-L."/>
            <person name="Kazmierczak K.M."/>
            <person name="Andrzejewski T.M."/>
            <person name="Davidsen T.M."/>
            <person name="Wayne K.J."/>
            <person name="Tettelin H."/>
            <person name="Glass J.I."/>
            <person name="Rusch D."/>
            <person name="Podicherti R."/>
            <person name="Tsui H.-C.T."/>
            <person name="Winkler M.E."/>
        </authorList>
    </citation>
    <scope>NUCLEOTIDE SEQUENCE</scope>
</reference>
<gene>
    <name evidence="2" type="ORF">METZ01_LOCUS388699</name>
</gene>
<accession>A0A382UPV5</accession>
<dbReference type="SUPFAM" id="SSF51735">
    <property type="entry name" value="NAD(P)-binding Rossmann-fold domains"/>
    <property type="match status" value="1"/>
</dbReference>
<organism evidence="2">
    <name type="scientific">marine metagenome</name>
    <dbReference type="NCBI Taxonomy" id="408172"/>
    <lineage>
        <taxon>unclassified sequences</taxon>
        <taxon>metagenomes</taxon>
        <taxon>ecological metagenomes</taxon>
    </lineage>
</organism>
<proteinExistence type="predicted"/>
<feature type="non-terminal residue" evidence="2">
    <location>
        <position position="198"/>
    </location>
</feature>
<feature type="domain" description="NAD(P)-binding" evidence="1">
    <location>
        <begin position="5"/>
        <end position="198"/>
    </location>
</feature>
<dbReference type="Pfam" id="PF16363">
    <property type="entry name" value="GDP_Man_Dehyd"/>
    <property type="match status" value="1"/>
</dbReference>
<sequence length="198" mass="22404">MKNLLVTGGCGFIGSNYIRQVYEKGDNIQIVNLDKLTYAGNRHNLEGIPDSFHTLIKGDICDYNLVESLFHKYQFNAVVHFAAESHVDRSIDGPAEFIQTNIVGTLNLLERSRNYFQNSQQKDFRFLHVSTDEVYGSLEHNGKFLETTPYDPSSPYSASKAGSDHLVRAWNRTFGLPTIITNCSNNYGAYQFPEKLIP</sequence>
<dbReference type="PANTHER" id="PTHR43000">
    <property type="entry name" value="DTDP-D-GLUCOSE 4,6-DEHYDRATASE-RELATED"/>
    <property type="match status" value="1"/>
</dbReference>
<evidence type="ECO:0000259" key="1">
    <source>
        <dbReference type="Pfam" id="PF16363"/>
    </source>
</evidence>
<name>A0A382UPV5_9ZZZZ</name>